<dbReference type="Pfam" id="PF24328">
    <property type="entry name" value="DUF7498"/>
    <property type="match status" value="1"/>
</dbReference>
<sequence length="182" mass="19097">AITCVTPTTYLINSQYSFLVQDTASTAYVPVTASLTPLTVKLPLPVFTGVTCTINSTNNCVNGSTVTLTGSTLQQFTPRDSIILNSEQNITCAAVSANSSSVRCTLVIGKPLVTGPYSIQIPLLDYNNTLVFAGNILIGQFYGADIASWNNATPPASGIAVRSQSSNILQNNTPLVIGGTFD</sequence>
<organism evidence="2">
    <name type="scientific">Lygus hesperus</name>
    <name type="common">Western plant bug</name>
    <dbReference type="NCBI Taxonomy" id="30085"/>
    <lineage>
        <taxon>Eukaryota</taxon>
        <taxon>Metazoa</taxon>
        <taxon>Ecdysozoa</taxon>
        <taxon>Arthropoda</taxon>
        <taxon>Hexapoda</taxon>
        <taxon>Insecta</taxon>
        <taxon>Pterygota</taxon>
        <taxon>Neoptera</taxon>
        <taxon>Paraneoptera</taxon>
        <taxon>Hemiptera</taxon>
        <taxon>Heteroptera</taxon>
        <taxon>Panheteroptera</taxon>
        <taxon>Cimicomorpha</taxon>
        <taxon>Miridae</taxon>
        <taxon>Mirini</taxon>
        <taxon>Lygus</taxon>
    </lineage>
</organism>
<reference evidence="2" key="2">
    <citation type="submission" date="2014-07" db="EMBL/GenBank/DDBJ databases">
        <authorList>
            <person name="Hull J."/>
        </authorList>
    </citation>
    <scope>NUCLEOTIDE SEQUENCE</scope>
</reference>
<gene>
    <name evidence="2" type="primary">ATG11_0</name>
    <name evidence="2" type="ORF">CM83_39372</name>
</gene>
<feature type="non-terminal residue" evidence="2">
    <location>
        <position position="182"/>
    </location>
</feature>
<dbReference type="EMBL" id="GBHO01030458">
    <property type="protein sequence ID" value="JAG13146.1"/>
    <property type="molecule type" value="Transcribed_RNA"/>
</dbReference>
<accession>A0A0A9X0G3</accession>
<evidence type="ECO:0000313" key="2">
    <source>
        <dbReference type="EMBL" id="JAG13146.1"/>
    </source>
</evidence>
<reference evidence="2" key="1">
    <citation type="journal article" date="2014" name="PLoS ONE">
        <title>Transcriptome-Based Identification of ABC Transporters in the Western Tarnished Plant Bug Lygus hesperus.</title>
        <authorList>
            <person name="Hull J.J."/>
            <person name="Chaney K."/>
            <person name="Geib S.M."/>
            <person name="Fabrick J.A."/>
            <person name="Brent C.S."/>
            <person name="Walsh D."/>
            <person name="Lavine L.C."/>
        </authorList>
    </citation>
    <scope>NUCLEOTIDE SEQUENCE</scope>
</reference>
<protein>
    <submittedName>
        <fullName evidence="2">Autophagy-related protein 11</fullName>
    </submittedName>
</protein>
<evidence type="ECO:0000259" key="1">
    <source>
        <dbReference type="Pfam" id="PF24328"/>
    </source>
</evidence>
<feature type="domain" description="DUF7498" evidence="1">
    <location>
        <begin position="52"/>
        <end position="139"/>
    </location>
</feature>
<proteinExistence type="predicted"/>
<dbReference type="AlphaFoldDB" id="A0A0A9X0G3"/>
<name>A0A0A9X0G3_LYGHE</name>
<feature type="non-terminal residue" evidence="2">
    <location>
        <position position="1"/>
    </location>
</feature>
<dbReference type="InterPro" id="IPR055921">
    <property type="entry name" value="DUF7498"/>
</dbReference>